<dbReference type="InterPro" id="IPR005467">
    <property type="entry name" value="His_kinase_dom"/>
</dbReference>
<dbReference type="Pfam" id="PF02518">
    <property type="entry name" value="HATPase_c"/>
    <property type="match status" value="1"/>
</dbReference>
<dbReference type="CDD" id="cd00075">
    <property type="entry name" value="HATPase"/>
    <property type="match status" value="1"/>
</dbReference>
<dbReference type="GO" id="GO:0005524">
    <property type="term" value="F:ATP binding"/>
    <property type="evidence" value="ECO:0007669"/>
    <property type="project" value="UniProtKB-KW"/>
</dbReference>
<dbReference type="InterPro" id="IPR050736">
    <property type="entry name" value="Sensor_HK_Regulatory"/>
</dbReference>
<dbReference type="GO" id="GO:0000155">
    <property type="term" value="F:phosphorelay sensor kinase activity"/>
    <property type="evidence" value="ECO:0007669"/>
    <property type="project" value="InterPro"/>
</dbReference>
<evidence type="ECO:0000256" key="2">
    <source>
        <dbReference type="ARBA" id="ARBA00004236"/>
    </source>
</evidence>
<dbReference type="PROSITE" id="PS50109">
    <property type="entry name" value="HIS_KIN"/>
    <property type="match status" value="1"/>
</dbReference>
<comment type="catalytic activity">
    <reaction evidence="1">
        <text>ATP + protein L-histidine = ADP + protein N-phospho-L-histidine.</text>
        <dbReference type="EC" id="2.7.13.3"/>
    </reaction>
</comment>
<evidence type="ECO:0000256" key="12">
    <source>
        <dbReference type="ARBA" id="ARBA00023136"/>
    </source>
</evidence>
<evidence type="ECO:0000256" key="3">
    <source>
        <dbReference type="ARBA" id="ARBA00004314"/>
    </source>
</evidence>
<evidence type="ECO:0000256" key="1">
    <source>
        <dbReference type="ARBA" id="ARBA00000085"/>
    </source>
</evidence>
<keyword evidence="6" id="KW-0597">Phosphoprotein</keyword>
<dbReference type="PANTHER" id="PTHR43711:SF1">
    <property type="entry name" value="HISTIDINE KINASE 1"/>
    <property type="match status" value="1"/>
</dbReference>
<dbReference type="InterPro" id="IPR003594">
    <property type="entry name" value="HATPase_dom"/>
</dbReference>
<dbReference type="Proteomes" id="UP000585681">
    <property type="component" value="Unassembled WGS sequence"/>
</dbReference>
<dbReference type="Gene3D" id="3.30.450.20">
    <property type="entry name" value="PAS domain"/>
    <property type="match status" value="1"/>
</dbReference>
<dbReference type="SMART" id="SM00387">
    <property type="entry name" value="HATPase_c"/>
    <property type="match status" value="1"/>
</dbReference>
<sequence>MFIYLRIAFVVFLSGAMTMAAVPLLVPSFNQFAAGQPWVLATILAALVAILSSPALYYWTVRPLSLLRDQAIVEARKTVGYLNETQSIGKIGCWEMSIAEGTIHWSDEIYRIFEVDPDGFDGSYESFLELVHPDDRAANDRDYKASLSDGTPYDAIYRIVVPSGRVKWIHERCNTAFNDEGQPVSSFGIAQDITQIKLAEKAKSDFVATVSHELRTPLTSIKSALSMIRSGVTGDLPEKAHALCEIAYKNSDRLSRLVNDILDFEKIGAGKMRFHMVELDLVELIENAIEANKAYGDQYGIRFEAIEIDEPVRVTGDPDRLMQVMANLMSNAAKYSHRGDKVEVSLGKGTSGARIAVRDFGHGIPESAQATIFEQFTQAESAWQHQVGGTGLGLSIAKSIVEGHGGTIGFASEVGKGTMFFFDLPA</sequence>
<evidence type="ECO:0000259" key="15">
    <source>
        <dbReference type="PROSITE" id="PS50113"/>
    </source>
</evidence>
<evidence type="ECO:0000313" key="17">
    <source>
        <dbReference type="Proteomes" id="UP000585681"/>
    </source>
</evidence>
<dbReference type="Gene3D" id="2.10.70.100">
    <property type="match status" value="1"/>
</dbReference>
<keyword evidence="10" id="KW-0067">ATP-binding</keyword>
<keyword evidence="9" id="KW-0418">Kinase</keyword>
<evidence type="ECO:0000256" key="5">
    <source>
        <dbReference type="ARBA" id="ARBA00022475"/>
    </source>
</evidence>
<dbReference type="PROSITE" id="PS50113">
    <property type="entry name" value="PAC"/>
    <property type="match status" value="1"/>
</dbReference>
<dbReference type="EC" id="2.7.13.3" evidence="4"/>
<dbReference type="InterPro" id="IPR004358">
    <property type="entry name" value="Sig_transdc_His_kin-like_C"/>
</dbReference>
<dbReference type="SUPFAM" id="SSF47384">
    <property type="entry name" value="Homodimeric domain of signal transducing histidine kinase"/>
    <property type="match status" value="1"/>
</dbReference>
<evidence type="ECO:0000256" key="13">
    <source>
        <dbReference type="SAM" id="Phobius"/>
    </source>
</evidence>
<feature type="transmembrane region" description="Helical" evidence="13">
    <location>
        <begin position="38"/>
        <end position="59"/>
    </location>
</feature>
<dbReference type="Pfam" id="PF08447">
    <property type="entry name" value="PAS_3"/>
    <property type="match status" value="1"/>
</dbReference>
<dbReference type="RefSeq" id="WP_054538047.1">
    <property type="nucleotide sequence ID" value="NZ_JACIEQ010000001.1"/>
</dbReference>
<dbReference type="InterPro" id="IPR001610">
    <property type="entry name" value="PAC"/>
</dbReference>
<dbReference type="Gene3D" id="1.10.287.130">
    <property type="match status" value="1"/>
</dbReference>
<comment type="subcellular location">
    <subcellularLocation>
        <location evidence="2">Cell membrane</location>
    </subcellularLocation>
    <subcellularLocation>
        <location evidence="3">Membrane raft</location>
        <topology evidence="3">Multi-pass membrane protein</topology>
    </subcellularLocation>
</comment>
<dbReference type="NCBIfam" id="TIGR00229">
    <property type="entry name" value="sensory_box"/>
    <property type="match status" value="1"/>
</dbReference>
<keyword evidence="7" id="KW-0808">Transferase</keyword>
<dbReference type="SMART" id="SM00388">
    <property type="entry name" value="HisKA"/>
    <property type="match status" value="1"/>
</dbReference>
<evidence type="ECO:0000256" key="8">
    <source>
        <dbReference type="ARBA" id="ARBA00022741"/>
    </source>
</evidence>
<evidence type="ECO:0000313" key="16">
    <source>
        <dbReference type="EMBL" id="MBB4020942.1"/>
    </source>
</evidence>
<dbReference type="InterPro" id="IPR000014">
    <property type="entry name" value="PAS"/>
</dbReference>
<dbReference type="InterPro" id="IPR036890">
    <property type="entry name" value="HATPase_C_sf"/>
</dbReference>
<dbReference type="SUPFAM" id="SSF55785">
    <property type="entry name" value="PYP-like sensor domain (PAS domain)"/>
    <property type="match status" value="1"/>
</dbReference>
<dbReference type="SMART" id="SM00086">
    <property type="entry name" value="PAC"/>
    <property type="match status" value="1"/>
</dbReference>
<evidence type="ECO:0000259" key="14">
    <source>
        <dbReference type="PROSITE" id="PS50109"/>
    </source>
</evidence>
<dbReference type="PANTHER" id="PTHR43711">
    <property type="entry name" value="TWO-COMPONENT HISTIDINE KINASE"/>
    <property type="match status" value="1"/>
</dbReference>
<keyword evidence="13" id="KW-1133">Transmembrane helix</keyword>
<dbReference type="FunFam" id="1.10.287.130:FF:000001">
    <property type="entry name" value="Two-component sensor histidine kinase"/>
    <property type="match status" value="1"/>
</dbReference>
<evidence type="ECO:0000256" key="6">
    <source>
        <dbReference type="ARBA" id="ARBA00022553"/>
    </source>
</evidence>
<evidence type="ECO:0000256" key="10">
    <source>
        <dbReference type="ARBA" id="ARBA00022840"/>
    </source>
</evidence>
<keyword evidence="13" id="KW-0812">Transmembrane</keyword>
<protein>
    <recommendedName>
        <fullName evidence="4">histidine kinase</fullName>
        <ecNumber evidence="4">2.7.13.3</ecNumber>
    </recommendedName>
</protein>
<evidence type="ECO:0000256" key="11">
    <source>
        <dbReference type="ARBA" id="ARBA00023012"/>
    </source>
</evidence>
<keyword evidence="12 13" id="KW-0472">Membrane</keyword>
<dbReference type="SUPFAM" id="SSF55874">
    <property type="entry name" value="ATPase domain of HSP90 chaperone/DNA topoisomerase II/histidine kinase"/>
    <property type="match status" value="1"/>
</dbReference>
<dbReference type="EMBL" id="JACIEQ010000001">
    <property type="protein sequence ID" value="MBB4020942.1"/>
    <property type="molecule type" value="Genomic_DNA"/>
</dbReference>
<keyword evidence="17" id="KW-1185">Reference proteome</keyword>
<evidence type="ECO:0000256" key="7">
    <source>
        <dbReference type="ARBA" id="ARBA00022679"/>
    </source>
</evidence>
<feature type="domain" description="Histidine kinase" evidence="14">
    <location>
        <begin position="209"/>
        <end position="426"/>
    </location>
</feature>
<dbReference type="GO" id="GO:0045121">
    <property type="term" value="C:membrane raft"/>
    <property type="evidence" value="ECO:0007669"/>
    <property type="project" value="UniProtKB-SubCell"/>
</dbReference>
<feature type="domain" description="PAC" evidence="15">
    <location>
        <begin position="153"/>
        <end position="205"/>
    </location>
</feature>
<dbReference type="InterPro" id="IPR035965">
    <property type="entry name" value="PAS-like_dom_sf"/>
</dbReference>
<comment type="caution">
    <text evidence="16">The sequence shown here is derived from an EMBL/GenBank/DDBJ whole genome shotgun (WGS) entry which is preliminary data.</text>
</comment>
<proteinExistence type="predicted"/>
<dbReference type="CDD" id="cd00130">
    <property type="entry name" value="PAS"/>
    <property type="match status" value="1"/>
</dbReference>
<dbReference type="PRINTS" id="PR00344">
    <property type="entry name" value="BCTRLSENSOR"/>
</dbReference>
<name>A0A840CA53_9RHOB</name>
<dbReference type="Gene3D" id="3.30.565.10">
    <property type="entry name" value="Histidine kinase-like ATPase, C-terminal domain"/>
    <property type="match status" value="1"/>
</dbReference>
<dbReference type="InterPro" id="IPR036097">
    <property type="entry name" value="HisK_dim/P_sf"/>
</dbReference>
<dbReference type="InterPro" id="IPR000700">
    <property type="entry name" value="PAS-assoc_C"/>
</dbReference>
<dbReference type="AlphaFoldDB" id="A0A840CA53"/>
<dbReference type="CDD" id="cd00082">
    <property type="entry name" value="HisKA"/>
    <property type="match status" value="1"/>
</dbReference>
<evidence type="ECO:0000256" key="9">
    <source>
        <dbReference type="ARBA" id="ARBA00022777"/>
    </source>
</evidence>
<accession>A0A840CA53</accession>
<organism evidence="16 17">
    <name type="scientific">Actibacterium naphthalenivorans</name>
    <dbReference type="NCBI Taxonomy" id="1614693"/>
    <lineage>
        <taxon>Bacteria</taxon>
        <taxon>Pseudomonadati</taxon>
        <taxon>Pseudomonadota</taxon>
        <taxon>Alphaproteobacteria</taxon>
        <taxon>Rhodobacterales</taxon>
        <taxon>Roseobacteraceae</taxon>
        <taxon>Actibacterium</taxon>
    </lineage>
</organism>
<dbReference type="FunFam" id="3.30.565.10:FF:000023">
    <property type="entry name" value="PAS domain-containing sensor histidine kinase"/>
    <property type="match status" value="1"/>
</dbReference>
<keyword evidence="11" id="KW-0902">Two-component regulatory system</keyword>
<dbReference type="Pfam" id="PF00512">
    <property type="entry name" value="HisKA"/>
    <property type="match status" value="1"/>
</dbReference>
<dbReference type="GO" id="GO:0005886">
    <property type="term" value="C:plasma membrane"/>
    <property type="evidence" value="ECO:0007669"/>
    <property type="project" value="UniProtKB-SubCell"/>
</dbReference>
<feature type="transmembrane region" description="Helical" evidence="13">
    <location>
        <begin position="7"/>
        <end position="26"/>
    </location>
</feature>
<reference evidence="16" key="1">
    <citation type="submission" date="2020-08" db="EMBL/GenBank/DDBJ databases">
        <title>Genomic Encyclopedia of Type Strains, Phase IV (KMG-IV): sequencing the most valuable type-strain genomes for metagenomic binning, comparative biology and taxonomic classification.</title>
        <authorList>
            <person name="Goeker M."/>
        </authorList>
    </citation>
    <scope>NUCLEOTIDE SEQUENCE [LARGE SCALE GENOMIC DNA]</scope>
    <source>
        <strain evidence="16">DSM 105040</strain>
    </source>
</reference>
<gene>
    <name evidence="16" type="ORF">GGR17_000733</name>
</gene>
<dbReference type="InterPro" id="IPR003661">
    <property type="entry name" value="HisK_dim/P_dom"/>
</dbReference>
<keyword evidence="5" id="KW-1003">Cell membrane</keyword>
<keyword evidence="8" id="KW-0547">Nucleotide-binding</keyword>
<evidence type="ECO:0000256" key="4">
    <source>
        <dbReference type="ARBA" id="ARBA00012438"/>
    </source>
</evidence>
<dbReference type="InterPro" id="IPR013655">
    <property type="entry name" value="PAS_fold_3"/>
</dbReference>